<organism evidence="1 2">
    <name type="scientific">Streptomyces buecherae</name>
    <dbReference type="NCBI Taxonomy" id="2763006"/>
    <lineage>
        <taxon>Bacteria</taxon>
        <taxon>Bacillati</taxon>
        <taxon>Actinomycetota</taxon>
        <taxon>Actinomycetes</taxon>
        <taxon>Kitasatosporales</taxon>
        <taxon>Streptomycetaceae</taxon>
        <taxon>Streptomyces</taxon>
    </lineage>
</organism>
<name>A0A7H8N1V5_9ACTN</name>
<dbReference type="NCBIfam" id="NF047719">
    <property type="entry name" value="SCO6745_fam_HTH"/>
    <property type="match status" value="1"/>
</dbReference>
<dbReference type="Proteomes" id="UP000509303">
    <property type="component" value="Chromosome"/>
</dbReference>
<proteinExistence type="predicted"/>
<evidence type="ECO:0000313" key="2">
    <source>
        <dbReference type="Proteomes" id="UP000509303"/>
    </source>
</evidence>
<protein>
    <recommendedName>
        <fullName evidence="3">SalK</fullName>
    </recommendedName>
</protein>
<accession>A0A7H8N1V5</accession>
<dbReference type="InterPro" id="IPR054058">
    <property type="entry name" value="HTH_67"/>
</dbReference>
<dbReference type="Pfam" id="PF21863">
    <property type="entry name" value="HTH_67"/>
    <property type="match status" value="1"/>
</dbReference>
<keyword evidence="2" id="KW-1185">Reference proteome</keyword>
<evidence type="ECO:0000313" key="1">
    <source>
        <dbReference type="EMBL" id="QKW48402.1"/>
    </source>
</evidence>
<dbReference type="EMBL" id="CP054929">
    <property type="protein sequence ID" value="QKW48402.1"/>
    <property type="molecule type" value="Genomic_DNA"/>
</dbReference>
<dbReference type="RefSeq" id="WP_176160099.1">
    <property type="nucleotide sequence ID" value="NZ_CP054929.1"/>
</dbReference>
<gene>
    <name evidence="1" type="ORF">HUT08_01270</name>
</gene>
<reference evidence="1 2" key="1">
    <citation type="submission" date="2020-06" db="EMBL/GenBank/DDBJ databases">
        <title>Genome mining for natural products.</title>
        <authorList>
            <person name="Zhang B."/>
            <person name="Shi J."/>
            <person name="Ge H."/>
        </authorList>
    </citation>
    <scope>NUCLEOTIDE SEQUENCE [LARGE SCALE GENOMIC DNA]</scope>
    <source>
        <strain evidence="1 2">NA00687</strain>
    </source>
</reference>
<sequence length="285" mass="30274">MSEAERIAGTLWPLIEPLHAVSYFAPDAHAGFDAAGLRGFWPGYFAGRAAPLGAVGPEPITAAFFTFAPTMVARALPAVWQTVPPRRALELRQAGAVTALRRLLAGQEAAAERAADQLVEVAARLDCAGRVLAAANTALPLPDDPLARLWHAATLPREHRGDGHVAALVAAGLDGCEVLVLRAGADLPRSELQPYRGWTDEEWAVATERLSGRGLLTAAGATTERGRQALREIEQATNRAAQRPWQDPGGADPERLIPLLTPLARACATALRFPNPIGLPVPDQT</sequence>
<dbReference type="AlphaFoldDB" id="A0A7H8N1V5"/>
<evidence type="ECO:0008006" key="3">
    <source>
        <dbReference type="Google" id="ProtNLM"/>
    </source>
</evidence>